<feature type="transmembrane region" description="Helical" evidence="1">
    <location>
        <begin position="72"/>
        <end position="95"/>
    </location>
</feature>
<dbReference type="InterPro" id="IPR010721">
    <property type="entry name" value="UstE-like"/>
</dbReference>
<feature type="transmembrane region" description="Helical" evidence="1">
    <location>
        <begin position="225"/>
        <end position="245"/>
    </location>
</feature>
<keyword evidence="1" id="KW-0812">Transmembrane</keyword>
<feature type="transmembrane region" description="Helical" evidence="1">
    <location>
        <begin position="6"/>
        <end position="26"/>
    </location>
</feature>
<dbReference type="AlphaFoldDB" id="A0A8H5CHV8"/>
<protein>
    <recommendedName>
        <fullName evidence="4">Steroid 5-alpha reductase C-terminal domain-containing protein</fullName>
    </recommendedName>
</protein>
<keyword evidence="1" id="KW-0472">Membrane</keyword>
<proteinExistence type="predicted"/>
<dbReference type="PROSITE" id="PS50244">
    <property type="entry name" value="S5A_REDUCTASE"/>
    <property type="match status" value="1"/>
</dbReference>
<evidence type="ECO:0000313" key="3">
    <source>
        <dbReference type="Proteomes" id="UP000541558"/>
    </source>
</evidence>
<feature type="transmembrane region" description="Helical" evidence="1">
    <location>
        <begin position="153"/>
        <end position="171"/>
    </location>
</feature>
<dbReference type="Proteomes" id="UP000541558">
    <property type="component" value="Unassembled WGS sequence"/>
</dbReference>
<gene>
    <name evidence="2" type="ORF">D9611_001903</name>
</gene>
<reference evidence="2 3" key="1">
    <citation type="journal article" date="2020" name="ISME J.">
        <title>Uncovering the hidden diversity of litter-decomposition mechanisms in mushroom-forming fungi.</title>
        <authorList>
            <person name="Floudas D."/>
            <person name="Bentzer J."/>
            <person name="Ahren D."/>
            <person name="Johansson T."/>
            <person name="Persson P."/>
            <person name="Tunlid A."/>
        </authorList>
    </citation>
    <scope>NUCLEOTIDE SEQUENCE [LARGE SCALE GENOMIC DNA]</scope>
    <source>
        <strain evidence="2 3">CBS 175.51</strain>
    </source>
</reference>
<keyword evidence="1" id="KW-1133">Transmembrane helix</keyword>
<keyword evidence="3" id="KW-1185">Reference proteome</keyword>
<dbReference type="PANTHER" id="PTHR32251:SF17">
    <property type="entry name" value="STEROID 5-ALPHA REDUCTASE C-TERMINAL DOMAIN-CONTAINING PROTEIN"/>
    <property type="match status" value="1"/>
</dbReference>
<accession>A0A8H5CHV8</accession>
<dbReference type="OrthoDB" id="67965at2759"/>
<dbReference type="Gene3D" id="1.20.120.1630">
    <property type="match status" value="1"/>
</dbReference>
<dbReference type="GO" id="GO:0016020">
    <property type="term" value="C:membrane"/>
    <property type="evidence" value="ECO:0007669"/>
    <property type="project" value="TreeGrafter"/>
</dbReference>
<evidence type="ECO:0008006" key="4">
    <source>
        <dbReference type="Google" id="ProtNLM"/>
    </source>
</evidence>
<comment type="caution">
    <text evidence="2">The sequence shown here is derived from an EMBL/GenBank/DDBJ whole genome shotgun (WGS) entry which is preliminary data.</text>
</comment>
<evidence type="ECO:0000313" key="2">
    <source>
        <dbReference type="EMBL" id="KAF5342081.1"/>
    </source>
</evidence>
<evidence type="ECO:0000256" key="1">
    <source>
        <dbReference type="SAM" id="Phobius"/>
    </source>
</evidence>
<organism evidence="2 3">
    <name type="scientific">Ephemerocybe angulata</name>
    <dbReference type="NCBI Taxonomy" id="980116"/>
    <lineage>
        <taxon>Eukaryota</taxon>
        <taxon>Fungi</taxon>
        <taxon>Dikarya</taxon>
        <taxon>Basidiomycota</taxon>
        <taxon>Agaricomycotina</taxon>
        <taxon>Agaricomycetes</taxon>
        <taxon>Agaricomycetidae</taxon>
        <taxon>Agaricales</taxon>
        <taxon>Agaricineae</taxon>
        <taxon>Psathyrellaceae</taxon>
        <taxon>Ephemerocybe</taxon>
    </lineage>
</organism>
<dbReference type="EMBL" id="JAACJK010000001">
    <property type="protein sequence ID" value="KAF5342081.1"/>
    <property type="molecule type" value="Genomic_DNA"/>
</dbReference>
<sequence length="285" mass="31456">MNVFSKLIPVAISAYGLQAAFAAVFVPLKEETYYDCCGAIGWLSTAFVSLYYPSLKAKFLHGAPLPPLSNFAPRQLLLTAALGLWSVRMGVFLTNRAIKAGGDSRFDHIKTHPAKFSVYWLAQATWIMTVGLPVYLANTLPPSLTPPLGPRDYIAAGLFATSFLVEVIADAQKSSWRRAKENKQHDEKFITSGLWSVSRHPNYLGEVGIWTGIWALAAGSLQSSYFPAGTVALAAVSPLFAWFLLTRVSGVPPLERSGDKKFGDDPKWQEYKRTVPVFWPWGRRG</sequence>
<feature type="transmembrane region" description="Helical" evidence="1">
    <location>
        <begin position="116"/>
        <end position="137"/>
    </location>
</feature>
<dbReference type="Pfam" id="PF06966">
    <property type="entry name" value="DUF1295"/>
    <property type="match status" value="1"/>
</dbReference>
<dbReference type="PANTHER" id="PTHR32251">
    <property type="entry name" value="3-OXO-5-ALPHA-STEROID 4-DEHYDROGENASE"/>
    <property type="match status" value="1"/>
</dbReference>
<name>A0A8H5CHV8_9AGAR</name>